<dbReference type="EMBL" id="CP034951">
    <property type="protein sequence ID" value="QAA81421.1"/>
    <property type="molecule type" value="Genomic_DNA"/>
</dbReference>
<evidence type="ECO:0008006" key="3">
    <source>
        <dbReference type="Google" id="ProtNLM"/>
    </source>
</evidence>
<reference evidence="1 2" key="1">
    <citation type="submission" date="2019-01" db="EMBL/GenBank/DDBJ databases">
        <title>Complete genome sequencing of Aequorivita sp. H23M31.</title>
        <authorList>
            <person name="Bae J.-W."/>
        </authorList>
    </citation>
    <scope>NUCLEOTIDE SEQUENCE [LARGE SCALE GENOMIC DNA]</scope>
    <source>
        <strain evidence="1 2">H23M31</strain>
    </source>
</reference>
<sequence>MILTSENRILTKNGKPIESKVNSLSLEVRGTQFPDPHPTSISKYFRLRISDNSIVTVNWGDGATSVHSNLDVPGRSNLTWTPTGSTTPGSGGAADVIQPHIYQDSHSGKRTITFSFENFSKLEKLESVGTFLEGAITSDINYAKGLKVLTFSAARGITSFPADLTKMESLEELNLNMAFAETLSKIPDSFFDLNLKTFEANSIFDLSDKISSNLFKLNQFGRLERLGLSASNITELDETFGELADTLVILRLDGNANLQHIPGIENFSKLELLNLPLGYLIDCTNLARLKTLWHHNSNVDYSDMTTKWKGLVSLTLLQNLNSSLNTVAKTDNFIALFYQLVTENASILPNQAPAPYPNRFRNIAWGAGPSTQVIQFTGSKVAPEGYVQGVSNGTPTTSGERVYVLQHQYGHTITHA</sequence>
<dbReference type="AlphaFoldDB" id="A0A410G2F5"/>
<keyword evidence="2" id="KW-1185">Reference proteome</keyword>
<name>A0A410G2F5_9FLAO</name>
<dbReference type="RefSeq" id="WP_128249809.1">
    <property type="nucleotide sequence ID" value="NZ_CP034951.1"/>
</dbReference>
<dbReference type="SUPFAM" id="SSF52047">
    <property type="entry name" value="RNI-like"/>
    <property type="match status" value="1"/>
</dbReference>
<dbReference type="KEGG" id="aev:EI546_06610"/>
<evidence type="ECO:0000313" key="1">
    <source>
        <dbReference type="EMBL" id="QAA81421.1"/>
    </source>
</evidence>
<organism evidence="1 2">
    <name type="scientific">Aequorivita ciconiae</name>
    <dbReference type="NCBI Taxonomy" id="2494375"/>
    <lineage>
        <taxon>Bacteria</taxon>
        <taxon>Pseudomonadati</taxon>
        <taxon>Bacteroidota</taxon>
        <taxon>Flavobacteriia</taxon>
        <taxon>Flavobacteriales</taxon>
        <taxon>Flavobacteriaceae</taxon>
        <taxon>Aequorivita</taxon>
    </lineage>
</organism>
<evidence type="ECO:0000313" key="2">
    <source>
        <dbReference type="Proteomes" id="UP000285517"/>
    </source>
</evidence>
<gene>
    <name evidence="1" type="ORF">EI546_06610</name>
</gene>
<dbReference type="InterPro" id="IPR032675">
    <property type="entry name" value="LRR_dom_sf"/>
</dbReference>
<dbReference type="Gene3D" id="3.80.10.10">
    <property type="entry name" value="Ribonuclease Inhibitor"/>
    <property type="match status" value="1"/>
</dbReference>
<accession>A0A410G2F5</accession>
<dbReference type="PANTHER" id="PTHR45752">
    <property type="entry name" value="LEUCINE-RICH REPEAT-CONTAINING"/>
    <property type="match status" value="1"/>
</dbReference>
<dbReference type="PANTHER" id="PTHR45752:SF187">
    <property type="entry name" value="LEUCINE-RICH REPEAT AND IQ DOMAIN-CONTAINING PROTEIN 4"/>
    <property type="match status" value="1"/>
</dbReference>
<dbReference type="Proteomes" id="UP000285517">
    <property type="component" value="Chromosome"/>
</dbReference>
<dbReference type="InterPro" id="IPR050715">
    <property type="entry name" value="LRR-SigEffector_domain"/>
</dbReference>
<proteinExistence type="predicted"/>
<protein>
    <recommendedName>
        <fullName evidence="3">Leucine-rich repeat domain-containing protein</fullName>
    </recommendedName>
</protein>